<reference evidence="1 2" key="1">
    <citation type="journal article" date="2021" name="Hortic Res">
        <title>High-quality reference genome and annotation aids understanding of berry development for evergreen blueberry (Vaccinium darrowii).</title>
        <authorList>
            <person name="Yu J."/>
            <person name="Hulse-Kemp A.M."/>
            <person name="Babiker E."/>
            <person name="Staton M."/>
        </authorList>
    </citation>
    <scope>NUCLEOTIDE SEQUENCE [LARGE SCALE GENOMIC DNA]</scope>
    <source>
        <strain evidence="2">cv. NJ 8807/NJ 8810</strain>
        <tissue evidence="1">Young leaf</tissue>
    </source>
</reference>
<accession>A0ACB7ZAS3</accession>
<protein>
    <submittedName>
        <fullName evidence="1">Uncharacterized protein</fullName>
    </submittedName>
</protein>
<dbReference type="EMBL" id="CM037162">
    <property type="protein sequence ID" value="KAH7862137.1"/>
    <property type="molecule type" value="Genomic_DNA"/>
</dbReference>
<comment type="caution">
    <text evidence="1">The sequence shown here is derived from an EMBL/GenBank/DDBJ whole genome shotgun (WGS) entry which is preliminary data.</text>
</comment>
<evidence type="ECO:0000313" key="1">
    <source>
        <dbReference type="EMBL" id="KAH7862137.1"/>
    </source>
</evidence>
<dbReference type="Proteomes" id="UP000828048">
    <property type="component" value="Chromosome 12"/>
</dbReference>
<proteinExistence type="predicted"/>
<organism evidence="1 2">
    <name type="scientific">Vaccinium darrowii</name>
    <dbReference type="NCBI Taxonomy" id="229202"/>
    <lineage>
        <taxon>Eukaryota</taxon>
        <taxon>Viridiplantae</taxon>
        <taxon>Streptophyta</taxon>
        <taxon>Embryophyta</taxon>
        <taxon>Tracheophyta</taxon>
        <taxon>Spermatophyta</taxon>
        <taxon>Magnoliopsida</taxon>
        <taxon>eudicotyledons</taxon>
        <taxon>Gunneridae</taxon>
        <taxon>Pentapetalae</taxon>
        <taxon>asterids</taxon>
        <taxon>Ericales</taxon>
        <taxon>Ericaceae</taxon>
        <taxon>Vaccinioideae</taxon>
        <taxon>Vaccinieae</taxon>
        <taxon>Vaccinium</taxon>
    </lineage>
</organism>
<gene>
    <name evidence="1" type="ORF">Vadar_000595</name>
</gene>
<evidence type="ECO:0000313" key="2">
    <source>
        <dbReference type="Proteomes" id="UP000828048"/>
    </source>
</evidence>
<keyword evidence="2" id="KW-1185">Reference proteome</keyword>
<name>A0ACB7ZAS3_9ERIC</name>
<sequence>MINAIRAKRERLRQSCAAAPDLLLWVGGSTHGEAEGLSDEQPEFRGRIGFFGEKKKGVFDGDDVGEKVAMEDVGFCKGGGEVFDEEEEDKIREEEQFRKGLGKRMEEASASGRLVGTSSSVPLPVVVQTIPQQAYTYSPAVASYSSVPSIGGAVGTVPGLEVMSLPQQAEVAKKALHENLRPLKVCISSFTYFVYLVVLYMDVMRYC</sequence>